<accession>A0A6J6H052</accession>
<protein>
    <submittedName>
        <fullName evidence="1">Unannotated protein</fullName>
    </submittedName>
</protein>
<reference evidence="1" key="1">
    <citation type="submission" date="2020-05" db="EMBL/GenBank/DDBJ databases">
        <authorList>
            <person name="Chiriac C."/>
            <person name="Salcher M."/>
            <person name="Ghai R."/>
            <person name="Kavagutti S V."/>
        </authorList>
    </citation>
    <scope>NUCLEOTIDE SEQUENCE</scope>
</reference>
<organism evidence="1">
    <name type="scientific">freshwater metagenome</name>
    <dbReference type="NCBI Taxonomy" id="449393"/>
    <lineage>
        <taxon>unclassified sequences</taxon>
        <taxon>metagenomes</taxon>
        <taxon>ecological metagenomes</taxon>
    </lineage>
</organism>
<gene>
    <name evidence="1" type="ORF">UFOPK1842_00552</name>
</gene>
<name>A0A6J6H052_9ZZZZ</name>
<dbReference type="EMBL" id="CAEZUQ010000053">
    <property type="protein sequence ID" value="CAB4607037.1"/>
    <property type="molecule type" value="Genomic_DNA"/>
</dbReference>
<proteinExistence type="predicted"/>
<sequence>MRLLLGNQFRVPMTQSLQTFRNSLLSGKILTGFKRRLVPAAFEGNDRHAELSTFARGLDFTVSGGYFLA</sequence>
<evidence type="ECO:0000313" key="1">
    <source>
        <dbReference type="EMBL" id="CAB4607037.1"/>
    </source>
</evidence>
<dbReference type="AlphaFoldDB" id="A0A6J6H052"/>